<dbReference type="PATRIC" id="fig|389348.3.peg.1012"/>
<organism evidence="2 3">
    <name type="scientific">Candidatus Protochlamydia naegleriophila</name>
    <dbReference type="NCBI Taxonomy" id="389348"/>
    <lineage>
        <taxon>Bacteria</taxon>
        <taxon>Pseudomonadati</taxon>
        <taxon>Chlamydiota</taxon>
        <taxon>Chlamydiia</taxon>
        <taxon>Parachlamydiales</taxon>
        <taxon>Parachlamydiaceae</taxon>
        <taxon>Candidatus Protochlamydia</taxon>
    </lineage>
</organism>
<proteinExistence type="predicted"/>
<evidence type="ECO:0000313" key="2">
    <source>
        <dbReference type="EMBL" id="CUI16546.1"/>
    </source>
</evidence>
<keyword evidence="3" id="KW-1185">Reference proteome</keyword>
<keyword evidence="1" id="KW-0472">Membrane</keyword>
<dbReference type="AlphaFoldDB" id="A0A0U5JD32"/>
<gene>
    <name evidence="2" type="ORF">PNK_0921</name>
</gene>
<dbReference type="EMBL" id="LN879502">
    <property type="protein sequence ID" value="CUI16546.1"/>
    <property type="molecule type" value="Genomic_DNA"/>
</dbReference>
<name>A0A0U5JD32_9BACT</name>
<evidence type="ECO:0000256" key="1">
    <source>
        <dbReference type="SAM" id="Phobius"/>
    </source>
</evidence>
<protein>
    <submittedName>
        <fullName evidence="2">Conserved putative membrane protein</fullName>
    </submittedName>
</protein>
<dbReference type="PROSITE" id="PS51257">
    <property type="entry name" value="PROKAR_LIPOPROTEIN"/>
    <property type="match status" value="1"/>
</dbReference>
<dbReference type="RefSeq" id="WP_032125407.1">
    <property type="nucleotide sequence ID" value="NZ_LN879502.1"/>
</dbReference>
<feature type="transmembrane region" description="Helical" evidence="1">
    <location>
        <begin position="110"/>
        <end position="127"/>
    </location>
</feature>
<reference evidence="3" key="1">
    <citation type="submission" date="2015-09" db="EMBL/GenBank/DDBJ databases">
        <authorList>
            <person name="Bertelli C."/>
        </authorList>
    </citation>
    <scope>NUCLEOTIDE SEQUENCE [LARGE SCALE GENOMIC DNA]</scope>
    <source>
        <strain evidence="3">KNic</strain>
    </source>
</reference>
<sequence length="163" mass="17869">MFKVSHTTLVVISGLIWLAVGCLLLPLGLNFIVESILKDNLTTMSRPLLDPLMSLTGGPDQAVLVLIAIALWVGFIKGRFVFAKTVQSSVDRIRSLPNPANISQIYTKKYYILLGSMILLGVLMRFTPIDVRGAVDVIIGSALIQGAMLYFRRAFSTRSQKAS</sequence>
<feature type="transmembrane region" description="Helical" evidence="1">
    <location>
        <begin position="133"/>
        <end position="151"/>
    </location>
</feature>
<evidence type="ECO:0000313" key="3">
    <source>
        <dbReference type="Proteomes" id="UP000069902"/>
    </source>
</evidence>
<dbReference type="InParanoid" id="A0A0U5JD32"/>
<keyword evidence="1" id="KW-1133">Transmembrane helix</keyword>
<dbReference type="KEGG" id="pnl:PNK_0921"/>
<dbReference type="Proteomes" id="UP000069902">
    <property type="component" value="Chromosome cPNK"/>
</dbReference>
<feature type="transmembrane region" description="Helical" evidence="1">
    <location>
        <begin position="52"/>
        <end position="75"/>
    </location>
</feature>
<accession>A0A0U5JD32</accession>
<feature type="transmembrane region" description="Helical" evidence="1">
    <location>
        <begin position="7"/>
        <end position="32"/>
    </location>
</feature>
<keyword evidence="1" id="KW-0812">Transmembrane</keyword>